<evidence type="ECO:0000313" key="3">
    <source>
        <dbReference type="EMBL" id="MDR6237071.1"/>
    </source>
</evidence>
<keyword evidence="1" id="KW-0732">Signal</keyword>
<dbReference type="Proteomes" id="UP001185092">
    <property type="component" value="Unassembled WGS sequence"/>
</dbReference>
<name>A0AAE4BQ09_9BACT</name>
<sequence>MKRNFTVKSFSFSLLFFLIISLPSFAQEIKIDAQLRPRGEMRHGVFSLVDKDQDAIFGVTQRARINFHYDSEKIKIGFSVQDVRTWGDTQQAALNDGARTAIARAWAEVFFLPSFSLKLGRQAISYDDERIFGALDWANQGRFHDAGIFRFSKNGFKADLGLAFNRNSQAFGTPVDGDVDSYYNVNNYKNMQYLWLHKDWETLKLSLLFINNGYQASNVNANNTVTDSTNVYTQTYGFYLEKEIGNLDIDVSFYIQSGEDRVAQNNVWVPRDVSAYLWAIWLKYHFTKKFNVHIGSDYLSGTELNGNETKNKSFNPSFGTNHKFYGIMDYFYAGNGHRNVGLWDAHIGAGYTFSKKFKADLTVHNFTSTAQILQSVGGAKEDDQLGTEFDLTFGYNPTKGVAIIGGYSQMVASTTMETLKGGDSNATQNWLWAQVNINPTIFKWKKKKEK</sequence>
<dbReference type="InterPro" id="IPR025388">
    <property type="entry name" value="Alginate_export_dom"/>
</dbReference>
<evidence type="ECO:0000313" key="4">
    <source>
        <dbReference type="Proteomes" id="UP001185092"/>
    </source>
</evidence>
<dbReference type="Pfam" id="PF13372">
    <property type="entry name" value="Alginate_exp"/>
    <property type="match status" value="1"/>
</dbReference>
<feature type="signal peptide" evidence="1">
    <location>
        <begin position="1"/>
        <end position="26"/>
    </location>
</feature>
<evidence type="ECO:0000256" key="1">
    <source>
        <dbReference type="SAM" id="SignalP"/>
    </source>
</evidence>
<dbReference type="RefSeq" id="WP_309936507.1">
    <property type="nucleotide sequence ID" value="NZ_AP025305.1"/>
</dbReference>
<evidence type="ECO:0000259" key="2">
    <source>
        <dbReference type="Pfam" id="PF13372"/>
    </source>
</evidence>
<feature type="chain" id="PRO_5042287192" description="Alginate export domain-containing protein" evidence="1">
    <location>
        <begin position="27"/>
        <end position="450"/>
    </location>
</feature>
<comment type="caution">
    <text evidence="3">The sequence shown here is derived from an EMBL/GenBank/DDBJ whole genome shotgun (WGS) entry which is preliminary data.</text>
</comment>
<dbReference type="SUPFAM" id="SSF56935">
    <property type="entry name" value="Porins"/>
    <property type="match status" value="1"/>
</dbReference>
<protein>
    <recommendedName>
        <fullName evidence="2">Alginate export domain-containing protein</fullName>
    </recommendedName>
</protein>
<keyword evidence="4" id="KW-1185">Reference proteome</keyword>
<reference evidence="3" key="1">
    <citation type="submission" date="2023-07" db="EMBL/GenBank/DDBJ databases">
        <title>Genomic Encyclopedia of Type Strains, Phase IV (KMG-IV): sequencing the most valuable type-strain genomes for metagenomic binning, comparative biology and taxonomic classification.</title>
        <authorList>
            <person name="Goeker M."/>
        </authorList>
    </citation>
    <scope>NUCLEOTIDE SEQUENCE</scope>
    <source>
        <strain evidence="3">DSM 26174</strain>
    </source>
</reference>
<accession>A0AAE4BQ09</accession>
<organism evidence="3 4">
    <name type="scientific">Aureibacter tunicatorum</name>
    <dbReference type="NCBI Taxonomy" id="866807"/>
    <lineage>
        <taxon>Bacteria</taxon>
        <taxon>Pseudomonadati</taxon>
        <taxon>Bacteroidota</taxon>
        <taxon>Cytophagia</taxon>
        <taxon>Cytophagales</taxon>
        <taxon>Persicobacteraceae</taxon>
        <taxon>Aureibacter</taxon>
    </lineage>
</organism>
<dbReference type="EMBL" id="JAVDQD010000001">
    <property type="protein sequence ID" value="MDR6237071.1"/>
    <property type="molecule type" value="Genomic_DNA"/>
</dbReference>
<proteinExistence type="predicted"/>
<dbReference type="AlphaFoldDB" id="A0AAE4BQ09"/>
<feature type="domain" description="Alginate export" evidence="2">
    <location>
        <begin position="71"/>
        <end position="409"/>
    </location>
</feature>
<gene>
    <name evidence="3" type="ORF">HNQ88_000047</name>
</gene>